<proteinExistence type="inferred from homology"/>
<comment type="cofactor">
    <cofactor evidence="2">
        <name>Mn(2+)</name>
        <dbReference type="ChEBI" id="CHEBI:29035"/>
    </cofactor>
</comment>
<dbReference type="GO" id="GO:0003935">
    <property type="term" value="F:GTP cyclohydrolase II activity"/>
    <property type="evidence" value="ECO:0007669"/>
    <property type="project" value="TreeGrafter"/>
</dbReference>
<evidence type="ECO:0000256" key="11">
    <source>
        <dbReference type="ARBA" id="ARBA00022842"/>
    </source>
</evidence>
<keyword evidence="17" id="KW-1185">Reference proteome</keyword>
<dbReference type="AlphaFoldDB" id="A0A161LDR4"/>
<dbReference type="HAMAP" id="MF_00180">
    <property type="entry name" value="RibB"/>
    <property type="match status" value="1"/>
</dbReference>
<dbReference type="Gene3D" id="3.90.870.10">
    <property type="entry name" value="DHBP synthase"/>
    <property type="match status" value="1"/>
</dbReference>
<dbReference type="PANTHER" id="PTHR21327">
    <property type="entry name" value="GTP CYCLOHYDROLASE II-RELATED"/>
    <property type="match status" value="1"/>
</dbReference>
<keyword evidence="9 14" id="KW-0686">Riboflavin biosynthesis</keyword>
<evidence type="ECO:0000256" key="6">
    <source>
        <dbReference type="ARBA" id="ARBA00008976"/>
    </source>
</evidence>
<comment type="pathway">
    <text evidence="4 14 15">Cofactor biosynthesis; riboflavin biosynthesis; 2-hydroxy-3-oxobutyl phosphate from D-ribulose 5-phosphate: step 1/1.</text>
</comment>
<evidence type="ECO:0000256" key="3">
    <source>
        <dbReference type="ARBA" id="ARBA00002284"/>
    </source>
</evidence>
<comment type="function">
    <text evidence="3 14 15">Catalyzes the conversion of D-ribulose 5-phosphate to formate and 3,4-dihydroxy-2-butanone 4-phosphate.</text>
</comment>
<dbReference type="OrthoDB" id="9793111at2"/>
<comment type="cofactor">
    <cofactor evidence="14 15">
        <name>Mg(2+)</name>
        <dbReference type="ChEBI" id="CHEBI:18420"/>
    </cofactor>
    <cofactor evidence="14 15">
        <name>Mn(2+)</name>
        <dbReference type="ChEBI" id="CHEBI:29035"/>
    </cofactor>
    <text evidence="14 15">Binds 2 divalent metal cations per subunit. Magnesium or manganese.</text>
</comment>
<feature type="binding site" evidence="14">
    <location>
        <position position="30"/>
    </location>
    <ligand>
        <name>Mg(2+)</name>
        <dbReference type="ChEBI" id="CHEBI:18420"/>
        <label>2</label>
    </ligand>
</feature>
<dbReference type="PANTHER" id="PTHR21327:SF18">
    <property type="entry name" value="3,4-DIHYDROXY-2-BUTANONE 4-PHOSPHATE SYNTHASE"/>
    <property type="match status" value="1"/>
</dbReference>
<protein>
    <recommendedName>
        <fullName evidence="8 14">3,4-dihydroxy-2-butanone 4-phosphate synthase</fullName>
        <shortName evidence="14 15">DHBP synthase</shortName>
        <ecNumber evidence="7 14">4.1.99.12</ecNumber>
    </recommendedName>
</protein>
<feature type="binding site" evidence="14">
    <location>
        <position position="34"/>
    </location>
    <ligand>
        <name>D-ribulose 5-phosphate</name>
        <dbReference type="ChEBI" id="CHEBI:58121"/>
    </ligand>
</feature>
<dbReference type="GO" id="GO:0030145">
    <property type="term" value="F:manganese ion binding"/>
    <property type="evidence" value="ECO:0007669"/>
    <property type="project" value="UniProtKB-UniRule"/>
</dbReference>
<evidence type="ECO:0000256" key="15">
    <source>
        <dbReference type="RuleBase" id="RU003843"/>
    </source>
</evidence>
<organism evidence="16 17">
    <name type="scientific">Paludibacter jiangxiensis</name>
    <dbReference type="NCBI Taxonomy" id="681398"/>
    <lineage>
        <taxon>Bacteria</taxon>
        <taxon>Pseudomonadati</taxon>
        <taxon>Bacteroidota</taxon>
        <taxon>Bacteroidia</taxon>
        <taxon>Bacteroidales</taxon>
        <taxon>Paludibacteraceae</taxon>
        <taxon>Paludibacter</taxon>
    </lineage>
</organism>
<dbReference type="NCBIfam" id="TIGR00506">
    <property type="entry name" value="ribB"/>
    <property type="match status" value="1"/>
</dbReference>
<dbReference type="GO" id="GO:0009231">
    <property type="term" value="P:riboflavin biosynthetic process"/>
    <property type="evidence" value="ECO:0007669"/>
    <property type="project" value="UniProtKB-UniRule"/>
</dbReference>
<dbReference type="SUPFAM" id="SSF55821">
    <property type="entry name" value="YrdC/RibB"/>
    <property type="match status" value="1"/>
</dbReference>
<reference evidence="17" key="2">
    <citation type="journal article" date="2017" name="Genome Announc.">
        <title>Draft genome sequence of Paludibacter jiangxiensis NM7(T), a propionate-producing fermentative bacterium.</title>
        <authorList>
            <person name="Qiu Y.-L."/>
            <person name="Tourlousse D.M."/>
            <person name="Matsuura N."/>
            <person name="Ohashi A."/>
            <person name="Sekiguchi Y."/>
        </authorList>
    </citation>
    <scope>NUCLEOTIDE SEQUENCE [LARGE SCALE GENOMIC DNA]</scope>
    <source>
        <strain evidence="17">NM7</strain>
    </source>
</reference>
<keyword evidence="12 14" id="KW-0464">Manganese</keyword>
<dbReference type="STRING" id="681398.PJIAN_1759"/>
<dbReference type="FunFam" id="3.90.870.10:FF:000001">
    <property type="entry name" value="Riboflavin biosynthesis protein RibBA"/>
    <property type="match status" value="1"/>
</dbReference>
<comment type="similarity">
    <text evidence="5">In the N-terminal section; belongs to the DHBP synthase family.</text>
</comment>
<dbReference type="InterPro" id="IPR000422">
    <property type="entry name" value="DHBP_synthase_RibB"/>
</dbReference>
<feature type="binding site" evidence="14">
    <location>
        <begin position="143"/>
        <end position="147"/>
    </location>
    <ligand>
        <name>D-ribulose 5-phosphate</name>
        <dbReference type="ChEBI" id="CHEBI:58121"/>
    </ligand>
</feature>
<evidence type="ECO:0000256" key="2">
    <source>
        <dbReference type="ARBA" id="ARBA00001936"/>
    </source>
</evidence>
<comment type="subunit">
    <text evidence="14 15">Homodimer.</text>
</comment>
<dbReference type="Proteomes" id="UP000076586">
    <property type="component" value="Unassembled WGS sequence"/>
</dbReference>
<keyword evidence="10 14" id="KW-0479">Metal-binding</keyword>
<dbReference type="GO" id="GO:0008686">
    <property type="term" value="F:3,4-dihydroxy-2-butanone-4-phosphate synthase activity"/>
    <property type="evidence" value="ECO:0007669"/>
    <property type="project" value="UniProtKB-UniRule"/>
</dbReference>
<reference evidence="17" key="1">
    <citation type="submission" date="2016-04" db="EMBL/GenBank/DDBJ databases">
        <title>Draft genome sequence of Paludibacter jiangxiensis strain NM7.</title>
        <authorList>
            <person name="Qiu Y."/>
            <person name="Matsuura N."/>
            <person name="Ohashi A."/>
            <person name="Tourlousse M.D."/>
            <person name="Sekiguchi Y."/>
        </authorList>
    </citation>
    <scope>NUCLEOTIDE SEQUENCE [LARGE SCALE GENOMIC DNA]</scope>
    <source>
        <strain evidence="17">NM7</strain>
    </source>
</reference>
<dbReference type="Pfam" id="PF00926">
    <property type="entry name" value="DHBP_synthase"/>
    <property type="match status" value="1"/>
</dbReference>
<dbReference type="InterPro" id="IPR017945">
    <property type="entry name" value="DHBP_synth_RibB-like_a/b_dom"/>
</dbReference>
<dbReference type="GO" id="GO:0000287">
    <property type="term" value="F:magnesium ion binding"/>
    <property type="evidence" value="ECO:0007669"/>
    <property type="project" value="UniProtKB-UniRule"/>
</dbReference>
<evidence type="ECO:0000256" key="7">
    <source>
        <dbReference type="ARBA" id="ARBA00012153"/>
    </source>
</evidence>
<feature type="binding site" evidence="14">
    <location>
        <position position="146"/>
    </location>
    <ligand>
        <name>Mg(2+)</name>
        <dbReference type="ChEBI" id="CHEBI:18420"/>
        <label>2</label>
    </ligand>
</feature>
<evidence type="ECO:0000256" key="9">
    <source>
        <dbReference type="ARBA" id="ARBA00022619"/>
    </source>
</evidence>
<dbReference type="GO" id="GO:0005829">
    <property type="term" value="C:cytosol"/>
    <property type="evidence" value="ECO:0007669"/>
    <property type="project" value="TreeGrafter"/>
</dbReference>
<evidence type="ECO:0000256" key="1">
    <source>
        <dbReference type="ARBA" id="ARBA00000141"/>
    </source>
</evidence>
<evidence type="ECO:0000256" key="5">
    <source>
        <dbReference type="ARBA" id="ARBA00005520"/>
    </source>
</evidence>
<comment type="catalytic activity">
    <reaction evidence="1 14 15">
        <text>D-ribulose 5-phosphate = (2S)-2-hydroxy-3-oxobutyl phosphate + formate + H(+)</text>
        <dbReference type="Rhea" id="RHEA:18457"/>
        <dbReference type="ChEBI" id="CHEBI:15378"/>
        <dbReference type="ChEBI" id="CHEBI:15740"/>
        <dbReference type="ChEBI" id="CHEBI:58121"/>
        <dbReference type="ChEBI" id="CHEBI:58830"/>
        <dbReference type="EC" id="4.1.99.12"/>
    </reaction>
</comment>
<keyword evidence="11 14" id="KW-0460">Magnesium</keyword>
<evidence type="ECO:0000313" key="17">
    <source>
        <dbReference type="Proteomes" id="UP000076586"/>
    </source>
</evidence>
<gene>
    <name evidence="14" type="primary">ribB</name>
    <name evidence="16" type="ORF">PJIAN_1759</name>
</gene>
<evidence type="ECO:0000313" key="16">
    <source>
        <dbReference type="EMBL" id="GAT62167.1"/>
    </source>
</evidence>
<accession>A0A161LDR4</accession>
<evidence type="ECO:0000256" key="8">
    <source>
        <dbReference type="ARBA" id="ARBA00018836"/>
    </source>
</evidence>
<feature type="site" description="Essential for catalytic activity" evidence="14">
    <location>
        <position position="129"/>
    </location>
</feature>
<evidence type="ECO:0000256" key="10">
    <source>
        <dbReference type="ARBA" id="ARBA00022723"/>
    </source>
</evidence>
<dbReference type="UniPathway" id="UPA00275">
    <property type="reaction ID" value="UER00399"/>
</dbReference>
<comment type="caution">
    <text evidence="16">The sequence shown here is derived from an EMBL/GenBank/DDBJ whole genome shotgun (WGS) entry which is preliminary data.</text>
</comment>
<evidence type="ECO:0000256" key="4">
    <source>
        <dbReference type="ARBA" id="ARBA00004904"/>
    </source>
</evidence>
<evidence type="ECO:0000256" key="13">
    <source>
        <dbReference type="ARBA" id="ARBA00023239"/>
    </source>
</evidence>
<comment type="similarity">
    <text evidence="6">In the C-terminal section; belongs to the GTP cyclohydrolase II family.</text>
</comment>
<dbReference type="EMBL" id="BDCR01000001">
    <property type="protein sequence ID" value="GAT62167.1"/>
    <property type="molecule type" value="Genomic_DNA"/>
</dbReference>
<feature type="binding site" evidence="14">
    <location>
        <begin position="29"/>
        <end position="30"/>
    </location>
    <ligand>
        <name>D-ribulose 5-phosphate</name>
        <dbReference type="ChEBI" id="CHEBI:58121"/>
    </ligand>
</feature>
<sequence length="207" mass="22610">MSLQLNTVEEAIEDIKQGKIVLVFDDVARENEGDFIAAAELATPEIINFMAKYGRGLICAALTEERCNELQLERMVQSNTALMTTNFTVSVDLKGHGCTTGISASDRSKTAKALVDANTKPEDLARPGHIFPLIAHADGVLGRMGHTEASVDLPRLAGLKPAGVLVEVMNDDGTMARWDDLVEVAKQHSVKLISITQIKEYRKHIQK</sequence>
<dbReference type="EC" id="4.1.99.12" evidence="7 14"/>
<comment type="similarity">
    <text evidence="14 15">Belongs to the DHBP synthase family.</text>
</comment>
<evidence type="ECO:0000256" key="14">
    <source>
        <dbReference type="HAMAP-Rule" id="MF_00180"/>
    </source>
</evidence>
<evidence type="ECO:0000256" key="12">
    <source>
        <dbReference type="ARBA" id="ARBA00023211"/>
    </source>
</evidence>
<feature type="binding site" evidence="14">
    <location>
        <position position="30"/>
    </location>
    <ligand>
        <name>Mg(2+)</name>
        <dbReference type="ChEBI" id="CHEBI:18420"/>
        <label>1</label>
    </ligand>
</feature>
<name>A0A161LDR4_9BACT</name>
<keyword evidence="13 14" id="KW-0456">Lyase</keyword>
<feature type="site" description="Essential for catalytic activity" evidence="14">
    <location>
        <position position="167"/>
    </location>
</feature>